<name>A0A9D1LTD3_9FIRM</name>
<dbReference type="SUPFAM" id="SSF50475">
    <property type="entry name" value="FMN-binding split barrel"/>
    <property type="match status" value="1"/>
</dbReference>
<reference evidence="1" key="2">
    <citation type="journal article" date="2021" name="PeerJ">
        <title>Extensive microbial diversity within the chicken gut microbiome revealed by metagenomics and culture.</title>
        <authorList>
            <person name="Gilroy R."/>
            <person name="Ravi A."/>
            <person name="Getino M."/>
            <person name="Pursley I."/>
            <person name="Horton D.L."/>
            <person name="Alikhan N.F."/>
            <person name="Baker D."/>
            <person name="Gharbi K."/>
            <person name="Hall N."/>
            <person name="Watson M."/>
            <person name="Adriaenssens E.M."/>
            <person name="Foster-Nyarko E."/>
            <person name="Jarju S."/>
            <person name="Secka A."/>
            <person name="Antonio M."/>
            <person name="Oren A."/>
            <person name="Chaudhuri R.R."/>
            <person name="La Ragione R."/>
            <person name="Hildebrand F."/>
            <person name="Pallen M.J."/>
        </authorList>
    </citation>
    <scope>NUCLEOTIDE SEQUENCE</scope>
    <source>
        <strain evidence="1">ChiSxjej2B14-8506</strain>
    </source>
</reference>
<protein>
    <submittedName>
        <fullName evidence="1">Pyridoxamine 5'-phosphate oxidase family protein</fullName>
    </submittedName>
</protein>
<dbReference type="PANTHER" id="PTHR34071">
    <property type="entry name" value="5-NITROIMIDAZOLE ANTIBIOTICS RESISTANCE PROTEIN, NIMA-FAMILY-RELATED PROTEIN-RELATED"/>
    <property type="match status" value="1"/>
</dbReference>
<dbReference type="AlphaFoldDB" id="A0A9D1LTD3"/>
<proteinExistence type="predicted"/>
<reference evidence="1" key="1">
    <citation type="submission" date="2020-10" db="EMBL/GenBank/DDBJ databases">
        <authorList>
            <person name="Gilroy R."/>
        </authorList>
    </citation>
    <scope>NUCLEOTIDE SEQUENCE</scope>
    <source>
        <strain evidence="1">ChiSxjej2B14-8506</strain>
    </source>
</reference>
<evidence type="ECO:0000313" key="1">
    <source>
        <dbReference type="EMBL" id="HIU47699.1"/>
    </source>
</evidence>
<dbReference type="Pfam" id="PF12900">
    <property type="entry name" value="Pyridox_ox_2"/>
    <property type="match status" value="1"/>
</dbReference>
<dbReference type="Proteomes" id="UP000824123">
    <property type="component" value="Unassembled WGS sequence"/>
</dbReference>
<accession>A0A9D1LTD3</accession>
<comment type="caution">
    <text evidence="1">The sequence shown here is derived from an EMBL/GenBank/DDBJ whole genome shotgun (WGS) entry which is preliminary data.</text>
</comment>
<dbReference type="Gene3D" id="2.30.110.10">
    <property type="entry name" value="Electron Transport, Fmn-binding Protein, Chain A"/>
    <property type="match status" value="1"/>
</dbReference>
<organism evidence="1 2">
    <name type="scientific">Candidatus Fimadaptatus faecigallinarum</name>
    <dbReference type="NCBI Taxonomy" id="2840814"/>
    <lineage>
        <taxon>Bacteria</taxon>
        <taxon>Bacillati</taxon>
        <taxon>Bacillota</taxon>
        <taxon>Clostridia</taxon>
        <taxon>Eubacteriales</taxon>
        <taxon>Candidatus Fimadaptatus</taxon>
    </lineage>
</organism>
<dbReference type="InterPro" id="IPR024747">
    <property type="entry name" value="Pyridox_Oxase-rel"/>
</dbReference>
<dbReference type="InterPro" id="IPR012349">
    <property type="entry name" value="Split_barrel_FMN-bd"/>
</dbReference>
<gene>
    <name evidence="1" type="ORF">IAC59_10665</name>
</gene>
<evidence type="ECO:0000313" key="2">
    <source>
        <dbReference type="Proteomes" id="UP000824123"/>
    </source>
</evidence>
<sequence>MRRSDREVRDFEDIVSIIERCDTLHLGMNADGYPYVVPVSFGYDAQDGHVTLYFHGAGVGRKHELLARDARVCAELSRCLGFCDTGHSLTCEYESVIGYGRAHRVEGERALHALRRLNAHCGYPDFELGDCVGMTAVYAVELETLTGKRRIVKR</sequence>
<dbReference type="PANTHER" id="PTHR34071:SF2">
    <property type="entry name" value="FLAVIN-NUCLEOTIDE-BINDING PROTEIN"/>
    <property type="match status" value="1"/>
</dbReference>
<dbReference type="EMBL" id="DVNK01000063">
    <property type="protein sequence ID" value="HIU47699.1"/>
    <property type="molecule type" value="Genomic_DNA"/>
</dbReference>